<feature type="compositionally biased region" description="Polar residues" evidence="6">
    <location>
        <begin position="81"/>
        <end position="107"/>
    </location>
</feature>
<keyword evidence="2" id="KW-0805">Transcription regulation</keyword>
<feature type="domain" description="Zn(2)-C6 fungal-type" evidence="7">
    <location>
        <begin position="201"/>
        <end position="231"/>
    </location>
</feature>
<dbReference type="PANTHER" id="PTHR31845:SF17">
    <property type="entry name" value="ZN(II)2CYS6 TRANSCRIPTION FACTOR (EUROFUNG)"/>
    <property type="match status" value="1"/>
</dbReference>
<feature type="region of interest" description="Disordered" evidence="6">
    <location>
        <begin position="888"/>
        <end position="942"/>
    </location>
</feature>
<evidence type="ECO:0000256" key="5">
    <source>
        <dbReference type="ARBA" id="ARBA00023242"/>
    </source>
</evidence>
<feature type="compositionally biased region" description="Low complexity" evidence="6">
    <location>
        <begin position="914"/>
        <end position="927"/>
    </location>
</feature>
<dbReference type="PROSITE" id="PS00463">
    <property type="entry name" value="ZN2_CY6_FUNGAL_1"/>
    <property type="match status" value="1"/>
</dbReference>
<dbReference type="GO" id="GO:0000981">
    <property type="term" value="F:DNA-binding transcription factor activity, RNA polymerase II-specific"/>
    <property type="evidence" value="ECO:0007669"/>
    <property type="project" value="InterPro"/>
</dbReference>
<dbReference type="EMBL" id="PUHQ01000010">
    <property type="protein sequence ID" value="KAG0665200.1"/>
    <property type="molecule type" value="Genomic_DNA"/>
</dbReference>
<evidence type="ECO:0000256" key="1">
    <source>
        <dbReference type="ARBA" id="ARBA00004123"/>
    </source>
</evidence>
<dbReference type="GO" id="GO:0008270">
    <property type="term" value="F:zinc ion binding"/>
    <property type="evidence" value="ECO:0007669"/>
    <property type="project" value="InterPro"/>
</dbReference>
<keyword evidence="3" id="KW-0238">DNA-binding</keyword>
<dbReference type="InterPro" id="IPR036864">
    <property type="entry name" value="Zn2-C6_fun-type_DNA-bd_sf"/>
</dbReference>
<dbReference type="Gene3D" id="4.10.240.10">
    <property type="entry name" value="Zn(2)-C6 fungal-type DNA-binding domain"/>
    <property type="match status" value="1"/>
</dbReference>
<keyword evidence="4" id="KW-0804">Transcription</keyword>
<dbReference type="Pfam" id="PF00172">
    <property type="entry name" value="Zn_clus"/>
    <property type="match status" value="1"/>
</dbReference>
<sequence>MSDQPPPPPPPAYPSPFGPWFNPSIHPSMQMHPHMHPLAHYQLQHFYAAQGLPIPPFLAGPSPAASSASASGSTPAVPSPTRSNVEPSPGSTDQPDQLASNPASVDTPSVKGEDPSPASFVAAASSASPVSPLGQSTGSAAGKLPTTHDTLQPPPPPPPQLSDPRALLQRSLQGLYQLVSTGNFDARPSRQGPGAPPRSGACAACRTAKAKCNQQEPACDRCVKMKLECTYPVFNKRGRKRTRTPNQILLENCHEDLEKALLLLADRALPSIDEDSIPTASTSRLQYQSQPPASTNHLSAPPANGQAYRTHHPRSSSSNSTSPGDGTDEDDPTSRELKSVIESPLAVLAHISSLKVSESTEEESGKRFLPNRTDRDPNGKEEGGGAGTAAAGYFATGAQPSASETIKDPAYDPINLGLITLPELERIVDFYFSSLRPFFFHLEPNLHTPRFLRDVSPFLTTTIAYIAASYLPGLHDRIDRLREHTLRLSDRVWSEGLKSLEIVQAYLMLIHWTPIESDWGDDRRWSWLGQAVRIATEIKLHKTINSLTYEFYRSVTPLGPGASDALNDARAWTWKLLFVAEIALCGSTGRLASIHTLSLSTPGPDLPAQPAPDSPNYNIAALVTLNRIYTKAIAHANSLQASDDGHESKHRTGFEDAWRTDLRAWASEWPDINPFVRLIAQHNTTILTSISLRFKGPVMPVLEECRRSAFETAKMAVNWPDDSLRWTTNLVIVNIAYAATLLLRIAGAKSEPIDPETKFLCAIVAELLVRVGEARPSVRTLATLHGTRIRMLLQAEAPKASGTATPAMVTDPATAIASIVSTPTALPAFGMQPAYPFGVQIPSVGGPLQNVDLMNVQQSPPSLFNLPMPDSHALWDLFNESAAAAAGPAVPDARSGHQSPPAAAVGPTAGGQSGSAASDASTATPMTGTEQQTWTGPGARPDEWMYKSLDQDWLSSEPGAWAW</sequence>
<dbReference type="InterPro" id="IPR001138">
    <property type="entry name" value="Zn2Cys6_DnaBD"/>
</dbReference>
<evidence type="ECO:0000256" key="4">
    <source>
        <dbReference type="ARBA" id="ARBA00023163"/>
    </source>
</evidence>
<feature type="region of interest" description="Disordered" evidence="6">
    <location>
        <begin position="280"/>
        <end position="336"/>
    </location>
</feature>
<dbReference type="PANTHER" id="PTHR31845">
    <property type="entry name" value="FINGER DOMAIN PROTEIN, PUTATIVE-RELATED"/>
    <property type="match status" value="1"/>
</dbReference>
<evidence type="ECO:0000256" key="2">
    <source>
        <dbReference type="ARBA" id="ARBA00023015"/>
    </source>
</evidence>
<keyword evidence="5" id="KW-0539">Nucleus</keyword>
<feature type="compositionally biased region" description="Polar residues" evidence="6">
    <location>
        <begin position="280"/>
        <end position="298"/>
    </location>
</feature>
<reference evidence="8 9" key="1">
    <citation type="submission" date="2020-11" db="EMBL/GenBank/DDBJ databases">
        <title>Kefir isolates.</title>
        <authorList>
            <person name="Marcisauskas S."/>
            <person name="Kim Y."/>
            <person name="Blasche S."/>
        </authorList>
    </citation>
    <scope>NUCLEOTIDE SEQUENCE [LARGE SCALE GENOMIC DNA]</scope>
    <source>
        <strain evidence="8 9">KR</strain>
    </source>
</reference>
<comment type="caution">
    <text evidence="8">The sequence shown here is derived from an EMBL/GenBank/DDBJ whole genome shotgun (WGS) entry which is preliminary data.</text>
</comment>
<dbReference type="SMART" id="SM00066">
    <property type="entry name" value="GAL4"/>
    <property type="match status" value="1"/>
</dbReference>
<feature type="compositionally biased region" description="Low complexity" evidence="6">
    <location>
        <begin position="60"/>
        <end position="80"/>
    </location>
</feature>
<evidence type="ECO:0000313" key="9">
    <source>
        <dbReference type="Proteomes" id="UP000777482"/>
    </source>
</evidence>
<feature type="compositionally biased region" description="Pro residues" evidence="6">
    <location>
        <begin position="152"/>
        <end position="161"/>
    </location>
</feature>
<dbReference type="GO" id="GO:0000976">
    <property type="term" value="F:transcription cis-regulatory region binding"/>
    <property type="evidence" value="ECO:0007669"/>
    <property type="project" value="TreeGrafter"/>
</dbReference>
<dbReference type="AlphaFoldDB" id="A0A9P6W5L2"/>
<evidence type="ECO:0000259" key="7">
    <source>
        <dbReference type="PROSITE" id="PS50048"/>
    </source>
</evidence>
<dbReference type="OrthoDB" id="39175at2759"/>
<name>A0A9P6W5L2_RHOMI</name>
<accession>A0A9P6W5L2</accession>
<evidence type="ECO:0000256" key="3">
    <source>
        <dbReference type="ARBA" id="ARBA00023125"/>
    </source>
</evidence>
<dbReference type="CDD" id="cd12148">
    <property type="entry name" value="fungal_TF_MHR"/>
    <property type="match status" value="1"/>
</dbReference>
<feature type="region of interest" description="Disordered" evidence="6">
    <location>
        <begin position="356"/>
        <end position="391"/>
    </location>
</feature>
<feature type="compositionally biased region" description="Low complexity" evidence="6">
    <location>
        <begin position="115"/>
        <end position="132"/>
    </location>
</feature>
<dbReference type="InterPro" id="IPR051089">
    <property type="entry name" value="prtT"/>
</dbReference>
<feature type="compositionally biased region" description="Basic and acidic residues" evidence="6">
    <location>
        <begin position="372"/>
        <end position="383"/>
    </location>
</feature>
<dbReference type="PROSITE" id="PS50048">
    <property type="entry name" value="ZN2_CY6_FUNGAL_2"/>
    <property type="match status" value="1"/>
</dbReference>
<keyword evidence="9" id="KW-1185">Reference proteome</keyword>
<dbReference type="CDD" id="cd00067">
    <property type="entry name" value="GAL4"/>
    <property type="match status" value="1"/>
</dbReference>
<dbReference type="Proteomes" id="UP000777482">
    <property type="component" value="Unassembled WGS sequence"/>
</dbReference>
<dbReference type="SUPFAM" id="SSF57701">
    <property type="entry name" value="Zn2/Cys6 DNA-binding domain"/>
    <property type="match status" value="1"/>
</dbReference>
<feature type="region of interest" description="Disordered" evidence="6">
    <location>
        <begin position="60"/>
        <end position="164"/>
    </location>
</feature>
<organism evidence="8 9">
    <name type="scientific">Rhodotorula mucilaginosa</name>
    <name type="common">Yeast</name>
    <name type="synonym">Rhodotorula rubra</name>
    <dbReference type="NCBI Taxonomy" id="5537"/>
    <lineage>
        <taxon>Eukaryota</taxon>
        <taxon>Fungi</taxon>
        <taxon>Dikarya</taxon>
        <taxon>Basidiomycota</taxon>
        <taxon>Pucciniomycotina</taxon>
        <taxon>Microbotryomycetes</taxon>
        <taxon>Sporidiobolales</taxon>
        <taxon>Sporidiobolaceae</taxon>
        <taxon>Rhodotorula</taxon>
    </lineage>
</organism>
<evidence type="ECO:0000256" key="6">
    <source>
        <dbReference type="SAM" id="MobiDB-lite"/>
    </source>
</evidence>
<comment type="subcellular location">
    <subcellularLocation>
        <location evidence="1">Nucleus</location>
    </subcellularLocation>
</comment>
<proteinExistence type="predicted"/>
<gene>
    <name evidence="8" type="ORF">C6P46_000299</name>
</gene>
<protein>
    <recommendedName>
        <fullName evidence="7">Zn(2)-C6 fungal-type domain-containing protein</fullName>
    </recommendedName>
</protein>
<evidence type="ECO:0000313" key="8">
    <source>
        <dbReference type="EMBL" id="KAG0665200.1"/>
    </source>
</evidence>
<dbReference type="GO" id="GO:0005634">
    <property type="term" value="C:nucleus"/>
    <property type="evidence" value="ECO:0007669"/>
    <property type="project" value="UniProtKB-SubCell"/>
</dbReference>